<dbReference type="InterPro" id="IPR017972">
    <property type="entry name" value="Cyt_P450_CS"/>
</dbReference>
<comment type="similarity">
    <text evidence="2 9">Belongs to the cytochrome P450 family.</text>
</comment>
<keyword evidence="5 9" id="KW-0560">Oxidoreductase</keyword>
<evidence type="ECO:0000256" key="3">
    <source>
        <dbReference type="ARBA" id="ARBA00022617"/>
    </source>
</evidence>
<dbReference type="GO" id="GO:0008395">
    <property type="term" value="F:steroid hydroxylase activity"/>
    <property type="evidence" value="ECO:0007669"/>
    <property type="project" value="TreeGrafter"/>
</dbReference>
<dbReference type="PANTHER" id="PTHR24300:SF376">
    <property type="entry name" value="CYTOCHROME P450 15A1"/>
    <property type="match status" value="1"/>
</dbReference>
<dbReference type="GO" id="GO:0006082">
    <property type="term" value="P:organic acid metabolic process"/>
    <property type="evidence" value="ECO:0007669"/>
    <property type="project" value="TreeGrafter"/>
</dbReference>
<dbReference type="OMA" id="NSTEFRI"/>
<dbReference type="PRINTS" id="PR00463">
    <property type="entry name" value="EP450I"/>
</dbReference>
<dbReference type="InterPro" id="IPR050182">
    <property type="entry name" value="Cytochrome_P450_fam2"/>
</dbReference>
<dbReference type="InterPro" id="IPR036396">
    <property type="entry name" value="Cyt_P450_sf"/>
</dbReference>
<proteinExistence type="inferred from homology"/>
<dbReference type="InterPro" id="IPR001128">
    <property type="entry name" value="Cyt_P450"/>
</dbReference>
<dbReference type="OrthoDB" id="1103324at2759"/>
<accession>E2BXM3</accession>
<dbReference type="SUPFAM" id="SSF48264">
    <property type="entry name" value="Cytochrome P450"/>
    <property type="match status" value="1"/>
</dbReference>
<evidence type="ECO:0000256" key="7">
    <source>
        <dbReference type="ARBA" id="ARBA00023033"/>
    </source>
</evidence>
<dbReference type="PRINTS" id="PR00385">
    <property type="entry name" value="P450"/>
</dbReference>
<evidence type="ECO:0000256" key="9">
    <source>
        <dbReference type="RuleBase" id="RU000461"/>
    </source>
</evidence>
<dbReference type="PROSITE" id="PS00086">
    <property type="entry name" value="CYTOCHROME_P450"/>
    <property type="match status" value="1"/>
</dbReference>
<dbReference type="GO" id="GO:0016712">
    <property type="term" value="F:oxidoreductase activity, acting on paired donors, with incorporation or reduction of molecular oxygen, reduced flavin or flavoprotein as one donor, and incorporation of one atom of oxygen"/>
    <property type="evidence" value="ECO:0007669"/>
    <property type="project" value="TreeGrafter"/>
</dbReference>
<organism evidence="11">
    <name type="scientific">Harpegnathos saltator</name>
    <name type="common">Jerdon's jumping ant</name>
    <dbReference type="NCBI Taxonomy" id="610380"/>
    <lineage>
        <taxon>Eukaryota</taxon>
        <taxon>Metazoa</taxon>
        <taxon>Ecdysozoa</taxon>
        <taxon>Arthropoda</taxon>
        <taxon>Hexapoda</taxon>
        <taxon>Insecta</taxon>
        <taxon>Pterygota</taxon>
        <taxon>Neoptera</taxon>
        <taxon>Endopterygota</taxon>
        <taxon>Hymenoptera</taxon>
        <taxon>Apocrita</taxon>
        <taxon>Aculeata</taxon>
        <taxon>Formicoidea</taxon>
        <taxon>Formicidae</taxon>
        <taxon>Ponerinae</taxon>
        <taxon>Ponerini</taxon>
        <taxon>Harpegnathos</taxon>
    </lineage>
</organism>
<evidence type="ECO:0000256" key="6">
    <source>
        <dbReference type="ARBA" id="ARBA00023004"/>
    </source>
</evidence>
<keyword evidence="4 8" id="KW-0479">Metal-binding</keyword>
<evidence type="ECO:0000256" key="5">
    <source>
        <dbReference type="ARBA" id="ARBA00023002"/>
    </source>
</evidence>
<dbReference type="Proteomes" id="UP000008237">
    <property type="component" value="Unassembled WGS sequence"/>
</dbReference>
<evidence type="ECO:0000313" key="10">
    <source>
        <dbReference type="EMBL" id="EFN79541.1"/>
    </source>
</evidence>
<evidence type="ECO:0000256" key="4">
    <source>
        <dbReference type="ARBA" id="ARBA00022723"/>
    </source>
</evidence>
<feature type="binding site" description="axial binding residue" evidence="8">
    <location>
        <position position="247"/>
    </location>
    <ligand>
        <name>heme</name>
        <dbReference type="ChEBI" id="CHEBI:30413"/>
    </ligand>
    <ligandPart>
        <name>Fe</name>
        <dbReference type="ChEBI" id="CHEBI:18248"/>
    </ligandPart>
</feature>
<dbReference type="PANTHER" id="PTHR24300">
    <property type="entry name" value="CYTOCHROME P450 508A4-RELATED"/>
    <property type="match status" value="1"/>
</dbReference>
<gene>
    <name evidence="10" type="ORF">EAI_04861</name>
</gene>
<dbReference type="GO" id="GO:0020037">
    <property type="term" value="F:heme binding"/>
    <property type="evidence" value="ECO:0007669"/>
    <property type="project" value="InterPro"/>
</dbReference>
<keyword evidence="6 8" id="KW-0408">Iron</keyword>
<dbReference type="InterPro" id="IPR002401">
    <property type="entry name" value="Cyt_P450_E_grp-I"/>
</dbReference>
<name>E2BXM3_HARSA</name>
<comment type="cofactor">
    <cofactor evidence="1 8">
        <name>heme</name>
        <dbReference type="ChEBI" id="CHEBI:30413"/>
    </cofactor>
</comment>
<keyword evidence="11" id="KW-1185">Reference proteome</keyword>
<evidence type="ECO:0000256" key="1">
    <source>
        <dbReference type="ARBA" id="ARBA00001971"/>
    </source>
</evidence>
<protein>
    <submittedName>
        <fullName evidence="10">Probable cytochrome P450 304a1</fullName>
    </submittedName>
</protein>
<dbReference type="Pfam" id="PF00067">
    <property type="entry name" value="p450"/>
    <property type="match status" value="2"/>
</dbReference>
<dbReference type="AlphaFoldDB" id="E2BXM3"/>
<dbReference type="EMBL" id="GL451281">
    <property type="protein sequence ID" value="EFN79541.1"/>
    <property type="molecule type" value="Genomic_DNA"/>
</dbReference>
<dbReference type="GO" id="GO:0005737">
    <property type="term" value="C:cytoplasm"/>
    <property type="evidence" value="ECO:0007669"/>
    <property type="project" value="TreeGrafter"/>
</dbReference>
<dbReference type="Gene3D" id="1.10.630.10">
    <property type="entry name" value="Cytochrome P450"/>
    <property type="match status" value="1"/>
</dbReference>
<keyword evidence="3 8" id="KW-0349">Heme</keyword>
<dbReference type="GO" id="GO:0005506">
    <property type="term" value="F:iron ion binding"/>
    <property type="evidence" value="ECO:0007669"/>
    <property type="project" value="InterPro"/>
</dbReference>
<evidence type="ECO:0000313" key="11">
    <source>
        <dbReference type="Proteomes" id="UP000008237"/>
    </source>
</evidence>
<reference evidence="10 11" key="1">
    <citation type="journal article" date="2010" name="Science">
        <title>Genomic comparison of the ants Camponotus floridanus and Harpegnathos saltator.</title>
        <authorList>
            <person name="Bonasio R."/>
            <person name="Zhang G."/>
            <person name="Ye C."/>
            <person name="Mutti N.S."/>
            <person name="Fang X."/>
            <person name="Qin N."/>
            <person name="Donahue G."/>
            <person name="Yang P."/>
            <person name="Li Q."/>
            <person name="Li C."/>
            <person name="Zhang P."/>
            <person name="Huang Z."/>
            <person name="Berger S.L."/>
            <person name="Reinberg D."/>
            <person name="Wang J."/>
            <person name="Liebig J."/>
        </authorList>
    </citation>
    <scope>NUCLEOTIDE SEQUENCE [LARGE SCALE GENOMIC DNA]</scope>
    <source>
        <strain evidence="10 11">R22 G/1</strain>
    </source>
</reference>
<dbReference type="STRING" id="610380.E2BXM3"/>
<dbReference type="GO" id="GO:0006805">
    <property type="term" value="P:xenobiotic metabolic process"/>
    <property type="evidence" value="ECO:0007669"/>
    <property type="project" value="TreeGrafter"/>
</dbReference>
<evidence type="ECO:0000256" key="2">
    <source>
        <dbReference type="ARBA" id="ARBA00010617"/>
    </source>
</evidence>
<dbReference type="InParanoid" id="E2BXM3"/>
<sequence>MRLDNSIKFCILHSAFCIIVRQEYLKSQDAIPGDDAGGGYVNRYLNILNKEDKSQTFSKQQLIMMLVDTLIATGSTIPTVITQIFKYLIHHPRILKKAQDEIDRVVGTGRLVTWDDRKNPVLLMFIAERAERIALVSTDFPFALLSSNSTEFRINCSLLYVEAVIREVMRISSSLPFSVFHRAVKDTTLGGYTIPADTPIVTNLAAMHHDPDLWGDPDNFRPERFIDEDGALIKDMSLPFGLGHRVCPGETYSRYYVFGLTSALLQTFNFFAVEGEPSKPGDDLPGLLITPKECWLRYESR</sequence>
<evidence type="ECO:0000256" key="8">
    <source>
        <dbReference type="PIRSR" id="PIRSR602401-1"/>
    </source>
</evidence>
<keyword evidence="7 9" id="KW-0503">Monooxygenase</keyword>